<dbReference type="Gene3D" id="3.40.50.300">
    <property type="entry name" value="P-loop containing nucleotide triphosphate hydrolases"/>
    <property type="match status" value="1"/>
</dbReference>
<dbReference type="Proteomes" id="UP000681594">
    <property type="component" value="Unassembled WGS sequence"/>
</dbReference>
<dbReference type="EMBL" id="JAGIZB010000009">
    <property type="protein sequence ID" value="MBP0445287.1"/>
    <property type="molecule type" value="Genomic_DNA"/>
</dbReference>
<dbReference type="PANTHER" id="PTHR43384">
    <property type="entry name" value="SEPTUM SITE-DETERMINING PROTEIN MIND HOMOLOG, CHLOROPLASTIC-RELATED"/>
    <property type="match status" value="1"/>
</dbReference>
<name>A0ABS4AE56_9PROT</name>
<sequence length="413" mass="43274">MLVERKPPPDAPKESRYVAAPDEPRLPVLAFVADEQTETALRSGLVGVGTGLQVRRGDARAAVRALEQEPTPSILVVDVSGLSDPLDTLDALAGVCSPDVRVLVVGEASDLVLYRRMTRDLGVAEYLYKPLTRDAVVRFFGPHITGGAVSASAERGGSVISVCGARGGAGTTTIAVNLALQLAEATRGHVALLDLHLRAGTTGMMLGLRSGTGLRVALEDPDRVDNLFLDRSSVPVNDRVRLIAAEEPIDSDPRPSEGGIKNLLAMLTARFNYVVIDVPSPPGVAERIAQAMSQHRLVVMGPDLGGIRDALALRRLLGSQGAGSVTTVLNRAGLPGGLKPKLVADGLGGAPDFTIPDLPNHLPRSANLGQPALAQSTQFRRALAPLTHHVADMKAAAPSPSLFARLLGGRAAR</sequence>
<dbReference type="Gene3D" id="3.40.50.2300">
    <property type="match status" value="1"/>
</dbReference>
<gene>
    <name evidence="3" type="ORF">J8J14_10905</name>
</gene>
<accession>A0ABS4AE56</accession>
<dbReference type="InterPro" id="IPR015223">
    <property type="entry name" value="MipZ"/>
</dbReference>
<dbReference type="RefSeq" id="WP_209379539.1">
    <property type="nucleotide sequence ID" value="NZ_JAGIZB010000009.1"/>
</dbReference>
<dbReference type="PANTHER" id="PTHR43384:SF6">
    <property type="entry name" value="SEPTUM SITE-DETERMINING PROTEIN MIND HOMOLOG, CHLOROPLASTIC"/>
    <property type="match status" value="1"/>
</dbReference>
<dbReference type="SUPFAM" id="SSF52540">
    <property type="entry name" value="P-loop containing nucleoside triphosphate hydrolases"/>
    <property type="match status" value="1"/>
</dbReference>
<keyword evidence="4" id="KW-1185">Reference proteome</keyword>
<keyword evidence="1" id="KW-0547">Nucleotide-binding</keyword>
<dbReference type="InterPro" id="IPR027417">
    <property type="entry name" value="P-loop_NTPase"/>
</dbReference>
<keyword evidence="2" id="KW-0067">ATP-binding</keyword>
<dbReference type="InterPro" id="IPR050625">
    <property type="entry name" value="ParA/MinD_ATPase"/>
</dbReference>
<proteinExistence type="predicted"/>
<evidence type="ECO:0000256" key="1">
    <source>
        <dbReference type="ARBA" id="ARBA00022741"/>
    </source>
</evidence>
<evidence type="ECO:0000256" key="2">
    <source>
        <dbReference type="ARBA" id="ARBA00022840"/>
    </source>
</evidence>
<protein>
    <submittedName>
        <fullName evidence="3">Pilus assembly protein</fullName>
    </submittedName>
</protein>
<comment type="caution">
    <text evidence="3">The sequence shown here is derived from an EMBL/GenBank/DDBJ whole genome shotgun (WGS) entry which is preliminary data.</text>
</comment>
<evidence type="ECO:0000313" key="4">
    <source>
        <dbReference type="Proteomes" id="UP000681594"/>
    </source>
</evidence>
<reference evidence="3 4" key="1">
    <citation type="submission" date="2021-03" db="EMBL/GenBank/DDBJ databases">
        <authorList>
            <person name="So Y."/>
        </authorList>
    </citation>
    <scope>NUCLEOTIDE SEQUENCE [LARGE SCALE GENOMIC DNA]</scope>
    <source>
        <strain evidence="3 4">SSH11</strain>
    </source>
</reference>
<organism evidence="3 4">
    <name type="scientific">Pararoseomonas baculiformis</name>
    <dbReference type="NCBI Taxonomy" id="2820812"/>
    <lineage>
        <taxon>Bacteria</taxon>
        <taxon>Pseudomonadati</taxon>
        <taxon>Pseudomonadota</taxon>
        <taxon>Alphaproteobacteria</taxon>
        <taxon>Acetobacterales</taxon>
        <taxon>Acetobacteraceae</taxon>
        <taxon>Pararoseomonas</taxon>
    </lineage>
</organism>
<evidence type="ECO:0000313" key="3">
    <source>
        <dbReference type="EMBL" id="MBP0445287.1"/>
    </source>
</evidence>
<dbReference type="Pfam" id="PF09140">
    <property type="entry name" value="MipZ"/>
    <property type="match status" value="1"/>
</dbReference>